<dbReference type="eggNOG" id="COG1524">
    <property type="taxonomic scope" value="Bacteria"/>
</dbReference>
<proteinExistence type="predicted"/>
<dbReference type="Pfam" id="PF08665">
    <property type="entry name" value="PglZ"/>
    <property type="match status" value="1"/>
</dbReference>
<dbReference type="NCBIfam" id="TIGR02687">
    <property type="entry name" value="BREX-1 system phosphatase PglZ type A"/>
    <property type="match status" value="1"/>
</dbReference>
<evidence type="ECO:0000313" key="2">
    <source>
        <dbReference type="Proteomes" id="UP000004310"/>
    </source>
</evidence>
<evidence type="ECO:0000313" key="1">
    <source>
        <dbReference type="EMBL" id="EAU41312.1"/>
    </source>
</evidence>
<dbReference type="RefSeq" id="WP_007065361.1">
    <property type="nucleotide sequence ID" value="NZ_DS022272.1"/>
</dbReference>
<gene>
    <name evidence="1" type="ORF">FP2506_01055</name>
</gene>
<reference evidence="1 2" key="1">
    <citation type="journal article" date="2010" name="J. Bacteriol.">
        <title>Genome sequence of Fulvimarina pelagi HTCC2506T, a Mn(II)-oxidizing alphaproteobacterium possessing an aerobic anoxygenic photosynthetic gene cluster and Xanthorhodopsin.</title>
        <authorList>
            <person name="Kang I."/>
            <person name="Oh H.M."/>
            <person name="Lim S.I."/>
            <person name="Ferriera S."/>
            <person name="Giovannoni S.J."/>
            <person name="Cho J.C."/>
        </authorList>
    </citation>
    <scope>NUCLEOTIDE SEQUENCE [LARGE SCALE GENOMIC DNA]</scope>
    <source>
        <strain evidence="1 2">HTCC2506</strain>
    </source>
</reference>
<dbReference type="InterPro" id="IPR017850">
    <property type="entry name" value="Alkaline_phosphatase_core_sf"/>
</dbReference>
<sequence length="864" mass="96719">MDTDRIQIALGRFLAENRVVFWSDPDKEFEDILPGLDVGDAAVIRTSKSPALETKLTIASGGAGSCFLVYEDQPRPMPADDWLLDIRLYAKSFAADRSTHVLEDLGLHSPALRDHIALRSKFFASQERLTRFKRLVSAKDNEVDIDRKIMASLLRLDNADFFGIVIKIFDEFPDQSDISRPPDVFGEFARYDVEQSFWSQVEAAFDFSDPRPTLGNLLIRLLVTDFTRKLNGKTPKALEHLKLRGQGASNTAVCLAQWQDSHARHASFDRLSDAVATAIRLGDQVGIVDPEYLEDTRTFALIERRLASGLRDRIIDTDTAVDVEEVVSLCRRRKDGYWANESLGGAAPRKAYARTYDALEHAARLFGLRGAYDSGFSFRTVEEFWQAYETDLYRFDQLYRHFCEAADHVESQGWDVLKVLRQKVEDVYGNGYVAKLATAWGPFAAKMIGSKWQIPGVPNQSRFYEKRIAPIVQEDDKRAIVIISDAFRYEAAKELADQLNSRDRMEAKLTTQLGVLPSFTALGMASLLPHEKLEFADGTIYVDGASSSGMKGRGNILAKHGGGVIRAEELHAMSRDEGRRFLKSHKVVYVYHNHIDKTADGADEEKAFDAVRRTIDDIASLAIRILGSLNGTNLFVTADHGFLYQESSPTNVDKNVVEEKPAGVVLAKKRYYIGTDLGSHAGAWSAPLSRTSKVTDDTEFWVPKGTSRFHFMGGARFLHGGAMLQEICVPVLRIAYSKDKDANDVKSRPVQITVLGSNNRITTAHRSFNLMQVEPVSDRVRPLSVTIAIVDADGRPVSDIQKVTFDSRTVAISEDWKKAVRFTLAGTTFDKSQEYSLVARNAETKVQELIYHVVIDLAFARDFD</sequence>
<dbReference type="STRING" id="217511.GCA_001463845_02148"/>
<dbReference type="Proteomes" id="UP000004310">
    <property type="component" value="Unassembled WGS sequence"/>
</dbReference>
<accession>Q0G286</accession>
<dbReference type="InterPro" id="IPR014060">
    <property type="entry name" value="PglZ"/>
</dbReference>
<name>Q0G286_9HYPH</name>
<dbReference type="HOGENOM" id="CLU_017500_0_0_5"/>
<dbReference type="AlphaFoldDB" id="Q0G286"/>
<dbReference type="SUPFAM" id="SSF53649">
    <property type="entry name" value="Alkaline phosphatase-like"/>
    <property type="match status" value="1"/>
</dbReference>
<keyword evidence="2" id="KW-1185">Reference proteome</keyword>
<dbReference type="EMBL" id="AATP01000003">
    <property type="protein sequence ID" value="EAU41312.1"/>
    <property type="molecule type" value="Genomic_DNA"/>
</dbReference>
<organism evidence="1 2">
    <name type="scientific">Fulvimarina pelagi HTCC2506</name>
    <dbReference type="NCBI Taxonomy" id="314231"/>
    <lineage>
        <taxon>Bacteria</taxon>
        <taxon>Pseudomonadati</taxon>
        <taxon>Pseudomonadota</taxon>
        <taxon>Alphaproteobacteria</taxon>
        <taxon>Hyphomicrobiales</taxon>
        <taxon>Aurantimonadaceae</taxon>
        <taxon>Fulvimarina</taxon>
    </lineage>
</organism>
<comment type="caution">
    <text evidence="1">The sequence shown here is derived from an EMBL/GenBank/DDBJ whole genome shotgun (WGS) entry which is preliminary data.</text>
</comment>
<protein>
    <submittedName>
        <fullName evidence="1">Uncharacterized protein</fullName>
    </submittedName>
</protein>